<evidence type="ECO:0000313" key="1">
    <source>
        <dbReference type="EMBL" id="KAJ5495515.1"/>
    </source>
</evidence>
<name>A0A9W9XN27_9EURO</name>
<dbReference type="RefSeq" id="XP_056794528.1">
    <property type="nucleotide sequence ID" value="XM_056930235.1"/>
</dbReference>
<proteinExistence type="predicted"/>
<keyword evidence="2" id="KW-1185">Reference proteome</keyword>
<organism evidence="1 2">
    <name type="scientific">Penicillium diatomitis</name>
    <dbReference type="NCBI Taxonomy" id="2819901"/>
    <lineage>
        <taxon>Eukaryota</taxon>
        <taxon>Fungi</taxon>
        <taxon>Dikarya</taxon>
        <taxon>Ascomycota</taxon>
        <taxon>Pezizomycotina</taxon>
        <taxon>Eurotiomycetes</taxon>
        <taxon>Eurotiomycetidae</taxon>
        <taxon>Eurotiales</taxon>
        <taxon>Aspergillaceae</taxon>
        <taxon>Penicillium</taxon>
    </lineage>
</organism>
<dbReference type="EMBL" id="JAPWDQ010000001">
    <property type="protein sequence ID" value="KAJ5495515.1"/>
    <property type="molecule type" value="Genomic_DNA"/>
</dbReference>
<sequence length="64" mass="6718">MSSVHLTDLTRQIESVVAAATDTQADDTNQLPGHSYQTGGIAMGLFDVAAQHTDASNEKTVTLS</sequence>
<gene>
    <name evidence="1" type="ORF">N7539_000631</name>
</gene>
<evidence type="ECO:0000313" key="2">
    <source>
        <dbReference type="Proteomes" id="UP001148312"/>
    </source>
</evidence>
<reference evidence="1" key="1">
    <citation type="submission" date="2022-12" db="EMBL/GenBank/DDBJ databases">
        <authorList>
            <person name="Petersen C."/>
        </authorList>
    </citation>
    <scope>NUCLEOTIDE SEQUENCE</scope>
    <source>
        <strain evidence="1">IBT 30728</strain>
    </source>
</reference>
<accession>A0A9W9XN27</accession>
<comment type="caution">
    <text evidence="1">The sequence shown here is derived from an EMBL/GenBank/DDBJ whole genome shotgun (WGS) entry which is preliminary data.</text>
</comment>
<dbReference type="GeneID" id="81620484"/>
<protein>
    <submittedName>
        <fullName evidence="1">Uncharacterized protein</fullName>
    </submittedName>
</protein>
<dbReference type="Proteomes" id="UP001148312">
    <property type="component" value="Unassembled WGS sequence"/>
</dbReference>
<dbReference type="AlphaFoldDB" id="A0A9W9XN27"/>
<reference evidence="1" key="2">
    <citation type="journal article" date="2023" name="IMA Fungus">
        <title>Comparative genomic study of the Penicillium genus elucidates a diverse pangenome and 15 lateral gene transfer events.</title>
        <authorList>
            <person name="Petersen C."/>
            <person name="Sorensen T."/>
            <person name="Nielsen M.R."/>
            <person name="Sondergaard T.E."/>
            <person name="Sorensen J.L."/>
            <person name="Fitzpatrick D.A."/>
            <person name="Frisvad J.C."/>
            <person name="Nielsen K.L."/>
        </authorList>
    </citation>
    <scope>NUCLEOTIDE SEQUENCE</scope>
    <source>
        <strain evidence="1">IBT 30728</strain>
    </source>
</reference>